<evidence type="ECO:0000256" key="7">
    <source>
        <dbReference type="ARBA" id="ARBA00023242"/>
    </source>
</evidence>
<dbReference type="SUPFAM" id="SSF48371">
    <property type="entry name" value="ARM repeat"/>
    <property type="match status" value="1"/>
</dbReference>
<dbReference type="Proteomes" id="UP000759131">
    <property type="component" value="Unassembled WGS sequence"/>
</dbReference>
<dbReference type="EMBL" id="OC870735">
    <property type="protein sequence ID" value="CAD7635161.1"/>
    <property type="molecule type" value="Genomic_DNA"/>
</dbReference>
<dbReference type="GO" id="GO:0006606">
    <property type="term" value="P:protein import into nucleus"/>
    <property type="evidence" value="ECO:0007669"/>
    <property type="project" value="InterPro"/>
</dbReference>
<dbReference type="InterPro" id="IPR057672">
    <property type="entry name" value="TPR_IPO4/5"/>
</dbReference>
<dbReference type="AlphaFoldDB" id="A0A7R9L5C2"/>
<dbReference type="OrthoDB" id="543373at2759"/>
<keyword evidence="6" id="KW-0653">Protein transport</keyword>
<evidence type="ECO:0000256" key="3">
    <source>
        <dbReference type="ARBA" id="ARBA00022448"/>
    </source>
</evidence>
<keyword evidence="11" id="KW-1185">Reference proteome</keyword>
<dbReference type="EMBL" id="CAJPIZ010016160">
    <property type="protein sequence ID" value="CAG2115591.1"/>
    <property type="molecule type" value="Genomic_DNA"/>
</dbReference>
<dbReference type="GO" id="GO:0031267">
    <property type="term" value="F:small GTPase binding"/>
    <property type="evidence" value="ECO:0007669"/>
    <property type="project" value="InterPro"/>
</dbReference>
<dbReference type="InterPro" id="IPR040122">
    <property type="entry name" value="Importin_beta"/>
</dbReference>
<comment type="subcellular location">
    <subcellularLocation>
        <location evidence="2">Cytoplasm</location>
    </subcellularLocation>
    <subcellularLocation>
        <location evidence="1">Nucleus</location>
    </subcellularLocation>
</comment>
<dbReference type="PANTHER" id="PTHR10527">
    <property type="entry name" value="IMPORTIN BETA"/>
    <property type="match status" value="1"/>
</dbReference>
<evidence type="ECO:0000313" key="11">
    <source>
        <dbReference type="Proteomes" id="UP000759131"/>
    </source>
</evidence>
<dbReference type="Pfam" id="PF03810">
    <property type="entry name" value="IBN_N"/>
    <property type="match status" value="1"/>
</dbReference>
<evidence type="ECO:0000256" key="4">
    <source>
        <dbReference type="ARBA" id="ARBA00022490"/>
    </source>
</evidence>
<keyword evidence="3" id="KW-0813">Transport</keyword>
<evidence type="ECO:0000256" key="5">
    <source>
        <dbReference type="ARBA" id="ARBA00022737"/>
    </source>
</evidence>
<evidence type="ECO:0000256" key="1">
    <source>
        <dbReference type="ARBA" id="ARBA00004123"/>
    </source>
</evidence>
<gene>
    <name evidence="10" type="ORF">OSB1V03_LOCUS15553</name>
</gene>
<evidence type="ECO:0000259" key="8">
    <source>
        <dbReference type="Pfam" id="PF03810"/>
    </source>
</evidence>
<keyword evidence="7" id="KW-0539">Nucleus</keyword>
<proteinExistence type="predicted"/>
<dbReference type="InterPro" id="IPR001494">
    <property type="entry name" value="Importin-beta_N"/>
</dbReference>
<evidence type="ECO:0000313" key="10">
    <source>
        <dbReference type="EMBL" id="CAD7635161.1"/>
    </source>
</evidence>
<feature type="non-terminal residue" evidence="10">
    <location>
        <position position="203"/>
    </location>
</feature>
<reference evidence="10" key="1">
    <citation type="submission" date="2020-11" db="EMBL/GenBank/DDBJ databases">
        <authorList>
            <person name="Tran Van P."/>
        </authorList>
    </citation>
    <scope>NUCLEOTIDE SEQUENCE</scope>
</reference>
<keyword evidence="5" id="KW-0677">Repeat</keyword>
<evidence type="ECO:0000259" key="9">
    <source>
        <dbReference type="Pfam" id="PF25780"/>
    </source>
</evidence>
<evidence type="ECO:0000256" key="2">
    <source>
        <dbReference type="ARBA" id="ARBA00004496"/>
    </source>
</evidence>
<evidence type="ECO:0000256" key="6">
    <source>
        <dbReference type="ARBA" id="ARBA00022927"/>
    </source>
</evidence>
<dbReference type="Pfam" id="PF25780">
    <property type="entry name" value="TPR_IPO5"/>
    <property type="match status" value="1"/>
</dbReference>
<accession>A0A7R9L5C2</accession>
<keyword evidence="4" id="KW-0963">Cytoplasm</keyword>
<feature type="domain" description="Importin N-terminal" evidence="8">
    <location>
        <begin position="24"/>
        <end position="72"/>
    </location>
</feature>
<dbReference type="Gene3D" id="1.25.10.10">
    <property type="entry name" value="Leucine-rich Repeat Variant"/>
    <property type="match status" value="1"/>
</dbReference>
<protein>
    <submittedName>
        <fullName evidence="10">Uncharacterized protein</fullName>
    </submittedName>
</protein>
<feature type="domain" description="IPO4/5-like TPR repeats" evidence="9">
    <location>
        <begin position="82"/>
        <end position="202"/>
    </location>
</feature>
<dbReference type="InterPro" id="IPR016024">
    <property type="entry name" value="ARM-type_fold"/>
</dbReference>
<dbReference type="GO" id="GO:0005737">
    <property type="term" value="C:cytoplasm"/>
    <property type="evidence" value="ECO:0007669"/>
    <property type="project" value="UniProtKB-SubCell"/>
</dbReference>
<organism evidence="10">
    <name type="scientific">Medioppia subpectinata</name>
    <dbReference type="NCBI Taxonomy" id="1979941"/>
    <lineage>
        <taxon>Eukaryota</taxon>
        <taxon>Metazoa</taxon>
        <taxon>Ecdysozoa</taxon>
        <taxon>Arthropoda</taxon>
        <taxon>Chelicerata</taxon>
        <taxon>Arachnida</taxon>
        <taxon>Acari</taxon>
        <taxon>Acariformes</taxon>
        <taxon>Sarcoptiformes</taxon>
        <taxon>Oribatida</taxon>
        <taxon>Brachypylina</taxon>
        <taxon>Oppioidea</taxon>
        <taxon>Oppiidae</taxon>
        <taxon>Medioppia</taxon>
    </lineage>
</organism>
<name>A0A7R9L5C2_9ACAR</name>
<sequence>MNVKFRTKAEELYEAIPAHQRTQHLFETIIDDNKDEEVRQLAAVLLRRLIFSDFPEIVKSITEEDFEKIKFQTLLLLEKNISKNMRQKVCDIAAELAKNCIDDNGNNSWPQILKFLFDSANANNLELKHSALLIFAAVPGVFGNQQTKYLEVIRQMLIQYLCENSNEEVKISAVKATSAFILVHETEKSVLKQMSDCILPMIH</sequence>
<dbReference type="InterPro" id="IPR011989">
    <property type="entry name" value="ARM-like"/>
</dbReference>